<dbReference type="AlphaFoldDB" id="A0AAE4GGT9"/>
<dbReference type="CDD" id="cd05466">
    <property type="entry name" value="PBP2_LTTR_substrate"/>
    <property type="match status" value="1"/>
</dbReference>
<evidence type="ECO:0000256" key="1">
    <source>
        <dbReference type="ARBA" id="ARBA00009437"/>
    </source>
</evidence>
<comment type="caution">
    <text evidence="6">The sequence shown here is derived from an EMBL/GenBank/DDBJ whole genome shotgun (WGS) entry which is preliminary data.</text>
</comment>
<dbReference type="PROSITE" id="PS50931">
    <property type="entry name" value="HTH_LYSR"/>
    <property type="match status" value="1"/>
</dbReference>
<organism evidence="6">
    <name type="scientific">Herbaspirillum huttiense subsp. nephrolepidis</name>
    <dbReference type="NCBI Taxonomy" id="3075126"/>
    <lineage>
        <taxon>Bacteria</taxon>
        <taxon>Pseudomonadati</taxon>
        <taxon>Pseudomonadota</taxon>
        <taxon>Betaproteobacteria</taxon>
        <taxon>Burkholderiales</taxon>
        <taxon>Oxalobacteraceae</taxon>
        <taxon>Herbaspirillum</taxon>
    </lineage>
</organism>
<accession>A0AAE4GGT9</accession>
<dbReference type="InterPro" id="IPR000847">
    <property type="entry name" value="LysR_HTH_N"/>
</dbReference>
<dbReference type="Gene3D" id="1.10.10.10">
    <property type="entry name" value="Winged helix-like DNA-binding domain superfamily/Winged helix DNA-binding domain"/>
    <property type="match status" value="1"/>
</dbReference>
<dbReference type="Gene3D" id="3.40.190.10">
    <property type="entry name" value="Periplasmic binding protein-like II"/>
    <property type="match status" value="2"/>
</dbReference>
<dbReference type="InterPro" id="IPR036390">
    <property type="entry name" value="WH_DNA-bd_sf"/>
</dbReference>
<dbReference type="EMBL" id="JAVRAA010000030">
    <property type="protein sequence ID" value="MDT0340896.1"/>
    <property type="molecule type" value="Genomic_DNA"/>
</dbReference>
<proteinExistence type="inferred from homology"/>
<dbReference type="GO" id="GO:0003700">
    <property type="term" value="F:DNA-binding transcription factor activity"/>
    <property type="evidence" value="ECO:0007669"/>
    <property type="project" value="InterPro"/>
</dbReference>
<dbReference type="InterPro" id="IPR036388">
    <property type="entry name" value="WH-like_DNA-bd_sf"/>
</dbReference>
<dbReference type="Pfam" id="PF00126">
    <property type="entry name" value="HTH_1"/>
    <property type="match status" value="1"/>
</dbReference>
<dbReference type="InterPro" id="IPR005119">
    <property type="entry name" value="LysR_subst-bd"/>
</dbReference>
<dbReference type="GO" id="GO:0000976">
    <property type="term" value="F:transcription cis-regulatory region binding"/>
    <property type="evidence" value="ECO:0007669"/>
    <property type="project" value="TreeGrafter"/>
</dbReference>
<protein>
    <submittedName>
        <fullName evidence="6">LysR family transcriptional regulator</fullName>
    </submittedName>
</protein>
<gene>
    <name evidence="6" type="ORF">RJN63_28995</name>
</gene>
<keyword evidence="3" id="KW-0238">DNA-binding</keyword>
<evidence type="ECO:0000259" key="5">
    <source>
        <dbReference type="PROSITE" id="PS50931"/>
    </source>
</evidence>
<evidence type="ECO:0000313" key="6">
    <source>
        <dbReference type="EMBL" id="MDT0340896.1"/>
    </source>
</evidence>
<name>A0AAE4GGT9_9BURK</name>
<evidence type="ECO:0000256" key="4">
    <source>
        <dbReference type="ARBA" id="ARBA00023163"/>
    </source>
</evidence>
<sequence length="352" mass="38097">MTLKQLEAFYWAATCANFAIAAERLHLSVSSLSKRISELEVSLGMPLFDRSAHRALLNEAGQALLPRAQALLDNAATVRATFAPSAGLVGRCAFGVGELSALTWLPQFIAQVRRQHPQLTLEPYVDVGSVLESRVARGELDFAIIAGRSSHYDILSQPLSQAQFIWVAAPALAASRKPPALCSAVDLLHAGQPMIVLPPSAGTTRLIDDWLLQHGITAVERINCNNWGAIAGMLIASVGIGILPAGWSQKLIDQSLLGPLIDSELPASLSYSFQWRRGDNRPLLDQLRRLCTQCVDFTVDMSRVANCEAGTIKRPHPGTISLPLPMRHLVLSTECPHTTSLSAPIKAKVKEP</sequence>
<comment type="similarity">
    <text evidence="1">Belongs to the LysR transcriptional regulatory family.</text>
</comment>
<evidence type="ECO:0000256" key="3">
    <source>
        <dbReference type="ARBA" id="ARBA00023125"/>
    </source>
</evidence>
<feature type="domain" description="HTH lysR-type" evidence="5">
    <location>
        <begin position="1"/>
        <end position="58"/>
    </location>
</feature>
<keyword evidence="4" id="KW-0804">Transcription</keyword>
<dbReference type="SUPFAM" id="SSF53850">
    <property type="entry name" value="Periplasmic binding protein-like II"/>
    <property type="match status" value="1"/>
</dbReference>
<keyword evidence="2" id="KW-0805">Transcription regulation</keyword>
<evidence type="ECO:0000256" key="2">
    <source>
        <dbReference type="ARBA" id="ARBA00023015"/>
    </source>
</evidence>
<reference evidence="6" key="1">
    <citation type="submission" date="2023-02" db="EMBL/GenBank/DDBJ databases">
        <title>Description of Herbaspirillum huttiense subsp. nephrolepsisexaltata and Herbaspirillum huttiense subsp. lycopersicon.</title>
        <authorList>
            <person name="Poudel M."/>
            <person name="Sharma A."/>
            <person name="Goss E."/>
            <person name="Tapia J.H."/>
            <person name="Harmon C.M."/>
            <person name="Jones J.B."/>
        </authorList>
    </citation>
    <scope>NUCLEOTIDE SEQUENCE</scope>
    <source>
        <strain evidence="6">NC40101</strain>
    </source>
</reference>
<dbReference type="PANTHER" id="PTHR30126:SF94">
    <property type="entry name" value="LYSR FAMILY TRANSCRIPTIONAL REGULATOR"/>
    <property type="match status" value="1"/>
</dbReference>
<dbReference type="PANTHER" id="PTHR30126">
    <property type="entry name" value="HTH-TYPE TRANSCRIPTIONAL REGULATOR"/>
    <property type="match status" value="1"/>
</dbReference>
<dbReference type="SUPFAM" id="SSF46785">
    <property type="entry name" value="Winged helix' DNA-binding domain"/>
    <property type="match status" value="1"/>
</dbReference>
<dbReference type="Pfam" id="PF03466">
    <property type="entry name" value="LysR_substrate"/>
    <property type="match status" value="1"/>
</dbReference>